<organism evidence="2 3">
    <name type="scientific">Hevea brasiliensis</name>
    <name type="common">Para rubber tree</name>
    <name type="synonym">Siphonia brasiliensis</name>
    <dbReference type="NCBI Taxonomy" id="3981"/>
    <lineage>
        <taxon>Eukaryota</taxon>
        <taxon>Viridiplantae</taxon>
        <taxon>Streptophyta</taxon>
        <taxon>Embryophyta</taxon>
        <taxon>Tracheophyta</taxon>
        <taxon>Spermatophyta</taxon>
        <taxon>Magnoliopsida</taxon>
        <taxon>eudicotyledons</taxon>
        <taxon>Gunneridae</taxon>
        <taxon>Pentapetalae</taxon>
        <taxon>rosids</taxon>
        <taxon>fabids</taxon>
        <taxon>Malpighiales</taxon>
        <taxon>Euphorbiaceae</taxon>
        <taxon>Crotonoideae</taxon>
        <taxon>Micrandreae</taxon>
        <taxon>Hevea</taxon>
    </lineage>
</organism>
<dbReference type="PANTHER" id="PTHR47718:SF13">
    <property type="entry name" value="OS09G0290500 PROTEIN"/>
    <property type="match status" value="1"/>
</dbReference>
<name>A0A6A6KMZ3_HEVBR</name>
<dbReference type="PANTHER" id="PTHR47718">
    <property type="entry name" value="OS01G0519700 PROTEIN"/>
    <property type="match status" value="1"/>
</dbReference>
<proteinExistence type="predicted"/>
<comment type="caution">
    <text evidence="2">The sequence shown here is derived from an EMBL/GenBank/DDBJ whole genome shotgun (WGS) entry which is preliminary data.</text>
</comment>
<dbReference type="Pfam" id="PF10551">
    <property type="entry name" value="MULE"/>
    <property type="match status" value="1"/>
</dbReference>
<evidence type="ECO:0000259" key="1">
    <source>
        <dbReference type="Pfam" id="PF10551"/>
    </source>
</evidence>
<dbReference type="Proteomes" id="UP000467840">
    <property type="component" value="Chromosome 2"/>
</dbReference>
<accession>A0A6A6KMZ3</accession>
<dbReference type="EMBL" id="JAAGAX010000015">
    <property type="protein sequence ID" value="KAF2290097.1"/>
    <property type="molecule type" value="Genomic_DNA"/>
</dbReference>
<evidence type="ECO:0000313" key="2">
    <source>
        <dbReference type="EMBL" id="KAF2290097.1"/>
    </source>
</evidence>
<keyword evidence="3" id="KW-1185">Reference proteome</keyword>
<evidence type="ECO:0000313" key="3">
    <source>
        <dbReference type="Proteomes" id="UP000467840"/>
    </source>
</evidence>
<gene>
    <name evidence="2" type="ORF">GH714_002179</name>
</gene>
<dbReference type="InterPro" id="IPR018289">
    <property type="entry name" value="MULE_transposase_dom"/>
</dbReference>
<dbReference type="AlphaFoldDB" id="A0A6A6KMZ3"/>
<feature type="domain" description="MULE transposase" evidence="1">
    <location>
        <begin position="256"/>
        <end position="348"/>
    </location>
</feature>
<sequence length="589" mass="67862">MNMADMNKVNHRMIIQDVFGCSEDDNIFYEDGESFADVETNTTSNAFSNAQINHSNESFILSIEEGPKVGMWFDSVDREKVRCIDIEICCDKGRRPDAEKFTKRINCPIRVNAILRDNGLWEVTKIISEHNHELDPSTSRFMVGHRKITPNMKRVLEANDICGIRPCKSIMMLEVQAGGPENLSCIPKDIKNFIESNKRSHLEDGDAEAIQRLFVTMQKKDGNFFYIIRVDNENRLSDICWVHSSGRAAYEKFHDVVSFDTTYLVNHYKMPFATIVGVNHHGQSILLGCALVAHEDAETFRWLFNAWLEAMGGIHPTAILTDQCEAIRRAIREVIPNTRHRFCLWHILCKVPEKFRNVADFGNAVQEFKAVIYDSLSIEMFESNCTNLKTKYGLEANDLLAKLYSYREQWVPVFLKKWFWVDDNVIDPPPGVEVFMVREKSLINHWYVKEFMYTVEFRSNGQYLSYDHEGGRTGNTNVLDSAQKIGDVESEGNEPNVCDPQVTRSRVLWLLRCQKIAIVLQIPRVELGSPINDMFIIIRVKLDSPVYDMVIDFNTGYDSQSVECNIQIKNALDEIRDDIRSVFTMMSMY</sequence>
<reference evidence="2 3" key="1">
    <citation type="journal article" date="2020" name="Mol. Plant">
        <title>The Chromosome-Based Rubber Tree Genome Provides New Insights into Spurge Genome Evolution and Rubber Biosynthesis.</title>
        <authorList>
            <person name="Liu J."/>
            <person name="Shi C."/>
            <person name="Shi C.C."/>
            <person name="Li W."/>
            <person name="Zhang Q.J."/>
            <person name="Zhang Y."/>
            <person name="Li K."/>
            <person name="Lu H.F."/>
            <person name="Shi C."/>
            <person name="Zhu S.T."/>
            <person name="Xiao Z.Y."/>
            <person name="Nan H."/>
            <person name="Yue Y."/>
            <person name="Zhu X.G."/>
            <person name="Wu Y."/>
            <person name="Hong X.N."/>
            <person name="Fan G.Y."/>
            <person name="Tong Y."/>
            <person name="Zhang D."/>
            <person name="Mao C.L."/>
            <person name="Liu Y.L."/>
            <person name="Hao S.J."/>
            <person name="Liu W.Q."/>
            <person name="Lv M.Q."/>
            <person name="Zhang H.B."/>
            <person name="Liu Y."/>
            <person name="Hu-Tang G.R."/>
            <person name="Wang J.P."/>
            <person name="Wang J.H."/>
            <person name="Sun Y.H."/>
            <person name="Ni S.B."/>
            <person name="Chen W.B."/>
            <person name="Zhang X.C."/>
            <person name="Jiao Y.N."/>
            <person name="Eichler E.E."/>
            <person name="Li G.H."/>
            <person name="Liu X."/>
            <person name="Gao L.Z."/>
        </authorList>
    </citation>
    <scope>NUCLEOTIDE SEQUENCE [LARGE SCALE GENOMIC DNA]</scope>
    <source>
        <strain evidence="3">cv. GT1</strain>
        <tissue evidence="2">Leaf</tissue>
    </source>
</reference>
<protein>
    <recommendedName>
        <fullName evidence="1">MULE transposase domain-containing protein</fullName>
    </recommendedName>
</protein>